<dbReference type="PROSITE" id="PS50977">
    <property type="entry name" value="HTH_TETR_2"/>
    <property type="match status" value="1"/>
</dbReference>
<sequence>MPRTLLDRSDAVRALADVFRRRGFEAASLSVIQQETGMGRGSLYHFFPDGKADMARAVLGEVQSWFEDQVFTPLRTADDVAGAVSRMAGTVRDYFLSRQRVCLFAVTALGGELATHADAVRTYFSVWVDLLAQTLRRGGVEDRDAAALALDAVAAIQGALVLARALDEDAVVVGVVAGVEERLLAAVS</sequence>
<dbReference type="InterPro" id="IPR036271">
    <property type="entry name" value="Tet_transcr_reg_TetR-rel_C_sf"/>
</dbReference>
<feature type="DNA-binding region" description="H-T-H motif" evidence="4">
    <location>
        <begin position="28"/>
        <end position="47"/>
    </location>
</feature>
<dbReference type="EMBL" id="JBFNQN010000016">
    <property type="protein sequence ID" value="MEW9267257.1"/>
    <property type="molecule type" value="Genomic_DNA"/>
</dbReference>
<dbReference type="PANTHER" id="PTHR47506:SF1">
    <property type="entry name" value="HTH-TYPE TRANSCRIPTIONAL REGULATOR YJDC"/>
    <property type="match status" value="1"/>
</dbReference>
<dbReference type="Proteomes" id="UP001555826">
    <property type="component" value="Unassembled WGS sequence"/>
</dbReference>
<dbReference type="RefSeq" id="WP_367640525.1">
    <property type="nucleotide sequence ID" value="NZ_JBFNQN010000016.1"/>
</dbReference>
<evidence type="ECO:0000313" key="6">
    <source>
        <dbReference type="EMBL" id="MEW9267257.1"/>
    </source>
</evidence>
<proteinExistence type="predicted"/>
<keyword evidence="2 4" id="KW-0238">DNA-binding</keyword>
<evidence type="ECO:0000256" key="4">
    <source>
        <dbReference type="PROSITE-ProRule" id="PRU00335"/>
    </source>
</evidence>
<dbReference type="SUPFAM" id="SSF48498">
    <property type="entry name" value="Tetracyclin repressor-like, C-terminal domain"/>
    <property type="match status" value="1"/>
</dbReference>
<dbReference type="Gene3D" id="1.10.357.10">
    <property type="entry name" value="Tetracycline Repressor, domain 2"/>
    <property type="match status" value="1"/>
</dbReference>
<dbReference type="SUPFAM" id="SSF46689">
    <property type="entry name" value="Homeodomain-like"/>
    <property type="match status" value="1"/>
</dbReference>
<evidence type="ECO:0000313" key="7">
    <source>
        <dbReference type="Proteomes" id="UP001555826"/>
    </source>
</evidence>
<accession>A0ABV3PCR1</accession>
<keyword evidence="1" id="KW-0805">Transcription regulation</keyword>
<gene>
    <name evidence="6" type="ORF">AB1207_21110</name>
</gene>
<evidence type="ECO:0000256" key="1">
    <source>
        <dbReference type="ARBA" id="ARBA00023015"/>
    </source>
</evidence>
<name>A0ABV3PCR1_9ACTN</name>
<evidence type="ECO:0000256" key="3">
    <source>
        <dbReference type="ARBA" id="ARBA00023163"/>
    </source>
</evidence>
<evidence type="ECO:0000259" key="5">
    <source>
        <dbReference type="PROSITE" id="PS50977"/>
    </source>
</evidence>
<evidence type="ECO:0000256" key="2">
    <source>
        <dbReference type="ARBA" id="ARBA00023125"/>
    </source>
</evidence>
<comment type="caution">
    <text evidence="6">The sequence shown here is derived from an EMBL/GenBank/DDBJ whole genome shotgun (WGS) entry which is preliminary data.</text>
</comment>
<keyword evidence="7" id="KW-1185">Reference proteome</keyword>
<feature type="domain" description="HTH tetR-type" evidence="5">
    <location>
        <begin position="5"/>
        <end position="65"/>
    </location>
</feature>
<reference evidence="6 7" key="1">
    <citation type="submission" date="2024-07" db="EMBL/GenBank/DDBJ databases">
        <authorList>
            <person name="Thanompreechachai J."/>
            <person name="Duangmal K."/>
        </authorList>
    </citation>
    <scope>NUCLEOTIDE SEQUENCE [LARGE SCALE GENOMIC DNA]</scope>
    <source>
        <strain evidence="6 7">KCTC 19886</strain>
    </source>
</reference>
<dbReference type="PANTHER" id="PTHR47506">
    <property type="entry name" value="TRANSCRIPTIONAL REGULATORY PROTEIN"/>
    <property type="match status" value="1"/>
</dbReference>
<keyword evidence="3" id="KW-0804">Transcription</keyword>
<dbReference type="InterPro" id="IPR001647">
    <property type="entry name" value="HTH_TetR"/>
</dbReference>
<dbReference type="Pfam" id="PF21993">
    <property type="entry name" value="TetR_C_13_2"/>
    <property type="match status" value="1"/>
</dbReference>
<protein>
    <submittedName>
        <fullName evidence="6">TetR/AcrR family transcriptional regulator</fullName>
    </submittedName>
</protein>
<dbReference type="InterPro" id="IPR054156">
    <property type="entry name" value="YxaF_TetR_C"/>
</dbReference>
<organism evidence="6 7">
    <name type="scientific">Kineococcus endophyticus</name>
    <dbReference type="NCBI Taxonomy" id="1181883"/>
    <lineage>
        <taxon>Bacteria</taxon>
        <taxon>Bacillati</taxon>
        <taxon>Actinomycetota</taxon>
        <taxon>Actinomycetes</taxon>
        <taxon>Kineosporiales</taxon>
        <taxon>Kineosporiaceae</taxon>
        <taxon>Kineococcus</taxon>
    </lineage>
</organism>
<dbReference type="InterPro" id="IPR009057">
    <property type="entry name" value="Homeodomain-like_sf"/>
</dbReference>
<dbReference type="Pfam" id="PF00440">
    <property type="entry name" value="TetR_N"/>
    <property type="match status" value="1"/>
</dbReference>